<dbReference type="InterPro" id="IPR005467">
    <property type="entry name" value="His_kinase_dom"/>
</dbReference>
<feature type="domain" description="Histidine kinase" evidence="3">
    <location>
        <begin position="21"/>
        <end position="121"/>
    </location>
</feature>
<organism evidence="4 5">
    <name type="scientific">Salmonella enterica subsp. enterica serovar Poona</name>
    <dbReference type="NCBI Taxonomy" id="436295"/>
    <lineage>
        <taxon>Bacteria</taxon>
        <taxon>Pseudomonadati</taxon>
        <taxon>Pseudomonadota</taxon>
        <taxon>Gammaproteobacteria</taxon>
        <taxon>Enterobacterales</taxon>
        <taxon>Enterobacteriaceae</taxon>
        <taxon>Salmonella</taxon>
    </lineage>
</organism>
<name>A0A4Z0NDD7_SALET</name>
<keyword evidence="4" id="KW-0418">Kinase</keyword>
<dbReference type="GO" id="GO:0016301">
    <property type="term" value="F:kinase activity"/>
    <property type="evidence" value="ECO:0007669"/>
    <property type="project" value="UniProtKB-KW"/>
</dbReference>
<dbReference type="Pfam" id="PF02518">
    <property type="entry name" value="HATPase_c"/>
    <property type="match status" value="1"/>
</dbReference>
<evidence type="ECO:0000259" key="3">
    <source>
        <dbReference type="PROSITE" id="PS50109"/>
    </source>
</evidence>
<dbReference type="Proteomes" id="UP000298196">
    <property type="component" value="Unassembled WGS sequence"/>
</dbReference>
<feature type="non-terminal residue" evidence="4">
    <location>
        <position position="121"/>
    </location>
</feature>
<evidence type="ECO:0000313" key="5">
    <source>
        <dbReference type="Proteomes" id="UP000298196"/>
    </source>
</evidence>
<dbReference type="EMBL" id="PYKI01001152">
    <property type="protein sequence ID" value="TGD93583.1"/>
    <property type="molecule type" value="Genomic_DNA"/>
</dbReference>
<comment type="caution">
    <text evidence="4">The sequence shown here is derived from an EMBL/GenBank/DDBJ whole genome shotgun (WGS) entry which is preliminary data.</text>
</comment>
<protein>
    <submittedName>
        <fullName evidence="4">Histidine kinase</fullName>
    </submittedName>
</protein>
<dbReference type="PROSITE" id="PS50109">
    <property type="entry name" value="HIS_KIN"/>
    <property type="match status" value="1"/>
</dbReference>
<keyword evidence="5" id="KW-1185">Reference proteome</keyword>
<evidence type="ECO:0000256" key="1">
    <source>
        <dbReference type="ARBA" id="ARBA00022553"/>
    </source>
</evidence>
<evidence type="ECO:0000313" key="4">
    <source>
        <dbReference type="EMBL" id="TGD93583.1"/>
    </source>
</evidence>
<dbReference type="SMART" id="SM00387">
    <property type="entry name" value="HATPase_c"/>
    <property type="match status" value="1"/>
</dbReference>
<dbReference type="AlphaFoldDB" id="A0A4Z0NDD7"/>
<feature type="region of interest" description="Disordered" evidence="2">
    <location>
        <begin position="1"/>
        <end position="23"/>
    </location>
</feature>
<dbReference type="Gene3D" id="3.30.565.10">
    <property type="entry name" value="Histidine kinase-like ATPase, C-terminal domain"/>
    <property type="match status" value="1"/>
</dbReference>
<evidence type="ECO:0000256" key="2">
    <source>
        <dbReference type="SAM" id="MobiDB-lite"/>
    </source>
</evidence>
<keyword evidence="4" id="KW-0808">Transferase</keyword>
<proteinExistence type="predicted"/>
<reference evidence="4 5" key="1">
    <citation type="submission" date="2018-03" db="EMBL/GenBank/DDBJ databases">
        <title>Non-Typhoidal Salmonella genome sequencing and assembly.</title>
        <authorList>
            <person name="Matchawe C."/>
        </authorList>
    </citation>
    <scope>NUCLEOTIDE SEQUENCE [LARGE SCALE GENOMIC DNA]</scope>
    <source>
        <strain evidence="4 5">22sa</strain>
    </source>
</reference>
<keyword evidence="1" id="KW-0597">Phosphoprotein</keyword>
<gene>
    <name evidence="4" type="ORF">C9F07_10765</name>
</gene>
<dbReference type="InterPro" id="IPR036890">
    <property type="entry name" value="HATPase_C_sf"/>
</dbReference>
<feature type="non-terminal residue" evidence="4">
    <location>
        <position position="1"/>
    </location>
</feature>
<dbReference type="SUPFAM" id="SSF55874">
    <property type="entry name" value="ATPase domain of HSP90 chaperone/DNA topoisomerase II/histidine kinase"/>
    <property type="match status" value="1"/>
</dbReference>
<accession>A0A4Z0NDD7</accession>
<dbReference type="InterPro" id="IPR003594">
    <property type="entry name" value="HATPase_dom"/>
</dbReference>
<sequence>PRLHSRQGARSRPTVPGWGSGDEERRQQVLGNVLANALDACSLDAAIAVTWQTQGEALEVYIADNGPGWPVALLPSLLKPFTTSKAVGLGIGRSISVSLMAQMEGDRRRASQVTGIAGVVG</sequence>
<dbReference type="CDD" id="cd00075">
    <property type="entry name" value="HATPase"/>
    <property type="match status" value="1"/>
</dbReference>